<keyword evidence="3" id="KW-1185">Reference proteome</keyword>
<keyword evidence="1" id="KW-1133">Transmembrane helix</keyword>
<keyword evidence="2" id="KW-0675">Receptor</keyword>
<name>A0AAV1G0A9_XYRNO</name>
<proteinExistence type="predicted"/>
<evidence type="ECO:0000256" key="1">
    <source>
        <dbReference type="SAM" id="Phobius"/>
    </source>
</evidence>
<feature type="transmembrane region" description="Helical" evidence="1">
    <location>
        <begin position="36"/>
        <end position="57"/>
    </location>
</feature>
<keyword evidence="1" id="KW-0472">Membrane</keyword>
<dbReference type="AlphaFoldDB" id="A0AAV1G0A9"/>
<dbReference type="Gene3D" id="1.20.1070.10">
    <property type="entry name" value="Rhodopsin 7-helix transmembrane proteins"/>
    <property type="match status" value="1"/>
</dbReference>
<gene>
    <name evidence="2" type="ORF">XNOV1_A016184</name>
</gene>
<accession>A0AAV1G0A9</accession>
<dbReference type="SUPFAM" id="SSF81321">
    <property type="entry name" value="Family A G protein-coupled receptor-like"/>
    <property type="match status" value="1"/>
</dbReference>
<dbReference type="EMBL" id="OY660873">
    <property type="protein sequence ID" value="CAJ1066038.1"/>
    <property type="molecule type" value="Genomic_DNA"/>
</dbReference>
<keyword evidence="1" id="KW-0812">Transmembrane</keyword>
<sequence length="116" mass="12951">MEDFFGNYTNQNVSQNDNMTDTLTEDSRFVLTVETYIIFSIGMLLTLMAIYSAYLTVRSDPVAAIYVINLIIADLIQLCCTFIAEVSSAPMAYILEVYFVAMLASIGFTVSLSVER</sequence>
<protein>
    <submittedName>
        <fullName evidence="2">G-protein coupled receptor 4-like isoform X2</fullName>
    </submittedName>
</protein>
<organism evidence="2 3">
    <name type="scientific">Xyrichtys novacula</name>
    <name type="common">Pearly razorfish</name>
    <name type="synonym">Hemipteronotus novacula</name>
    <dbReference type="NCBI Taxonomy" id="13765"/>
    <lineage>
        <taxon>Eukaryota</taxon>
        <taxon>Metazoa</taxon>
        <taxon>Chordata</taxon>
        <taxon>Craniata</taxon>
        <taxon>Vertebrata</taxon>
        <taxon>Euteleostomi</taxon>
        <taxon>Actinopterygii</taxon>
        <taxon>Neopterygii</taxon>
        <taxon>Teleostei</taxon>
        <taxon>Neoteleostei</taxon>
        <taxon>Acanthomorphata</taxon>
        <taxon>Eupercaria</taxon>
        <taxon>Labriformes</taxon>
        <taxon>Labridae</taxon>
        <taxon>Xyrichtys</taxon>
    </lineage>
</organism>
<dbReference type="Proteomes" id="UP001178508">
    <property type="component" value="Chromosome 10"/>
</dbReference>
<feature type="transmembrane region" description="Helical" evidence="1">
    <location>
        <begin position="90"/>
        <end position="114"/>
    </location>
</feature>
<feature type="transmembrane region" description="Helical" evidence="1">
    <location>
        <begin position="64"/>
        <end position="84"/>
    </location>
</feature>
<evidence type="ECO:0000313" key="2">
    <source>
        <dbReference type="EMBL" id="CAJ1066038.1"/>
    </source>
</evidence>
<reference evidence="2" key="1">
    <citation type="submission" date="2023-08" db="EMBL/GenBank/DDBJ databases">
        <authorList>
            <person name="Alioto T."/>
            <person name="Alioto T."/>
            <person name="Gomez Garrido J."/>
        </authorList>
    </citation>
    <scope>NUCLEOTIDE SEQUENCE</scope>
</reference>
<evidence type="ECO:0000313" key="3">
    <source>
        <dbReference type="Proteomes" id="UP001178508"/>
    </source>
</evidence>